<evidence type="ECO:0000313" key="2">
    <source>
        <dbReference type="Proteomes" id="UP000593568"/>
    </source>
</evidence>
<dbReference type="AlphaFoldDB" id="A0A7J9FAF9"/>
<comment type="caution">
    <text evidence="1">The sequence shown here is derived from an EMBL/GenBank/DDBJ whole genome shotgun (WGS) entry which is preliminary data.</text>
</comment>
<gene>
    <name evidence="1" type="ORF">Gotri_003141</name>
</gene>
<dbReference type="Proteomes" id="UP000593568">
    <property type="component" value="Unassembled WGS sequence"/>
</dbReference>
<evidence type="ECO:0000313" key="1">
    <source>
        <dbReference type="EMBL" id="MBA0782286.1"/>
    </source>
</evidence>
<keyword evidence="2" id="KW-1185">Reference proteome</keyword>
<proteinExistence type="predicted"/>
<reference evidence="1 2" key="1">
    <citation type="journal article" date="2019" name="Genome Biol. Evol.">
        <title>Insights into the evolution of the New World diploid cottons (Gossypium, subgenus Houzingenia) based on genome sequencing.</title>
        <authorList>
            <person name="Grover C.E."/>
            <person name="Arick M.A. 2nd"/>
            <person name="Thrash A."/>
            <person name="Conover J.L."/>
            <person name="Sanders W.S."/>
            <person name="Peterson D.G."/>
            <person name="Frelichowski J.E."/>
            <person name="Scheffler J.A."/>
            <person name="Scheffler B.E."/>
            <person name="Wendel J.F."/>
        </authorList>
    </citation>
    <scope>NUCLEOTIDE SEQUENCE [LARGE SCALE GENOMIC DNA]</scope>
    <source>
        <strain evidence="1">8</strain>
        <tissue evidence="1">Leaf</tissue>
    </source>
</reference>
<dbReference type="EMBL" id="JABEZW010000012">
    <property type="protein sequence ID" value="MBA0782286.1"/>
    <property type="molecule type" value="Genomic_DNA"/>
</dbReference>
<organism evidence="1 2">
    <name type="scientific">Gossypium trilobum</name>
    <dbReference type="NCBI Taxonomy" id="34281"/>
    <lineage>
        <taxon>Eukaryota</taxon>
        <taxon>Viridiplantae</taxon>
        <taxon>Streptophyta</taxon>
        <taxon>Embryophyta</taxon>
        <taxon>Tracheophyta</taxon>
        <taxon>Spermatophyta</taxon>
        <taxon>Magnoliopsida</taxon>
        <taxon>eudicotyledons</taxon>
        <taxon>Gunneridae</taxon>
        <taxon>Pentapetalae</taxon>
        <taxon>rosids</taxon>
        <taxon>malvids</taxon>
        <taxon>Malvales</taxon>
        <taxon>Malvaceae</taxon>
        <taxon>Malvoideae</taxon>
        <taxon>Gossypium</taxon>
    </lineage>
</organism>
<sequence>MARIVADTLHSKNQVILVTCQKP</sequence>
<accession>A0A7J9FAF9</accession>
<protein>
    <submittedName>
        <fullName evidence="1">Uncharacterized protein</fullName>
    </submittedName>
</protein>
<name>A0A7J9FAF9_9ROSI</name>